<proteinExistence type="predicted"/>
<evidence type="ECO:0000313" key="2">
    <source>
        <dbReference type="EMBL" id="MDA0137517.1"/>
    </source>
</evidence>
<sequence length="98" mass="10049">MVDEDGEVTEGEVVDGLPVVTERADVLEESPAGGALSVPGVQAAALAATGFVAGACTVAVVKRHRTKKAAKKRKKAGPLGEIVGSNSFLIDVHLLKRS</sequence>
<name>A0ABT4RG46_9ACTN</name>
<dbReference type="EMBL" id="JAPCID010000009">
    <property type="protein sequence ID" value="MDA0137517.1"/>
    <property type="molecule type" value="Genomic_DNA"/>
</dbReference>
<evidence type="ECO:0000256" key="1">
    <source>
        <dbReference type="SAM" id="Phobius"/>
    </source>
</evidence>
<evidence type="ECO:0008006" key="4">
    <source>
        <dbReference type="Google" id="ProtNLM"/>
    </source>
</evidence>
<evidence type="ECO:0000313" key="3">
    <source>
        <dbReference type="Proteomes" id="UP001147700"/>
    </source>
</evidence>
<protein>
    <recommendedName>
        <fullName evidence="4">Transmembrane protein</fullName>
    </recommendedName>
</protein>
<accession>A0ABT4RG46</accession>
<gene>
    <name evidence="2" type="ORF">OJ962_08425</name>
</gene>
<keyword evidence="3" id="KW-1185">Reference proteome</keyword>
<comment type="caution">
    <text evidence="2">The sequence shown here is derived from an EMBL/GenBank/DDBJ whole genome shotgun (WGS) entry which is preliminary data.</text>
</comment>
<keyword evidence="1" id="KW-0812">Transmembrane</keyword>
<dbReference type="RefSeq" id="WP_202955844.1">
    <property type="nucleotide sequence ID" value="NZ_JAPCID010000009.1"/>
</dbReference>
<dbReference type="Proteomes" id="UP001147700">
    <property type="component" value="Unassembled WGS sequence"/>
</dbReference>
<keyword evidence="1" id="KW-1133">Transmembrane helix</keyword>
<reference evidence="2" key="1">
    <citation type="submission" date="2022-10" db="EMBL/GenBank/DDBJ databases">
        <title>The WGS of Solirubrobacter sp. CPCC 204708.</title>
        <authorList>
            <person name="Jiang Z."/>
        </authorList>
    </citation>
    <scope>NUCLEOTIDE SEQUENCE</scope>
    <source>
        <strain evidence="2">CPCC 204708</strain>
    </source>
</reference>
<feature type="transmembrane region" description="Helical" evidence="1">
    <location>
        <begin position="41"/>
        <end position="61"/>
    </location>
</feature>
<keyword evidence="1" id="KW-0472">Membrane</keyword>
<organism evidence="2 3">
    <name type="scientific">Solirubrobacter deserti</name>
    <dbReference type="NCBI Taxonomy" id="2282478"/>
    <lineage>
        <taxon>Bacteria</taxon>
        <taxon>Bacillati</taxon>
        <taxon>Actinomycetota</taxon>
        <taxon>Thermoleophilia</taxon>
        <taxon>Solirubrobacterales</taxon>
        <taxon>Solirubrobacteraceae</taxon>
        <taxon>Solirubrobacter</taxon>
    </lineage>
</organism>